<name>A0A1M3TPP4_ASPLC</name>
<dbReference type="Proteomes" id="UP000184063">
    <property type="component" value="Unassembled WGS sequence"/>
</dbReference>
<keyword evidence="1" id="KW-0812">Transmembrane</keyword>
<evidence type="ECO:0000313" key="2">
    <source>
        <dbReference type="EMBL" id="OJZ88671.1"/>
    </source>
</evidence>
<dbReference type="EMBL" id="KV878239">
    <property type="protein sequence ID" value="OJZ88671.1"/>
    <property type="molecule type" value="Genomic_DNA"/>
</dbReference>
<evidence type="ECO:0000313" key="3">
    <source>
        <dbReference type="Proteomes" id="UP000184063"/>
    </source>
</evidence>
<accession>A0A1M3TPP4</accession>
<keyword evidence="1" id="KW-1133">Transmembrane helix</keyword>
<sequence length="87" mass="9928">MNALPTTDVLYPTVTFAATLAILCLLSCIMALTQTLPFTPLKIPFQQQSWFETYLIYSIELNRMFLSVIFERLLEKSLSESHTAFSC</sequence>
<gene>
    <name evidence="2" type="ORF">ASPFODRAFT_551300</name>
</gene>
<protein>
    <submittedName>
        <fullName evidence="2">Uncharacterized protein</fullName>
    </submittedName>
</protein>
<keyword evidence="1" id="KW-0472">Membrane</keyword>
<evidence type="ECO:0000256" key="1">
    <source>
        <dbReference type="SAM" id="Phobius"/>
    </source>
</evidence>
<dbReference type="AlphaFoldDB" id="A0A1M3TPP4"/>
<dbReference type="VEuPathDB" id="FungiDB:ASPFODRAFT_551300"/>
<organism evidence="2 3">
    <name type="scientific">Aspergillus luchuensis (strain CBS 106.47)</name>
    <dbReference type="NCBI Taxonomy" id="1137211"/>
    <lineage>
        <taxon>Eukaryota</taxon>
        <taxon>Fungi</taxon>
        <taxon>Dikarya</taxon>
        <taxon>Ascomycota</taxon>
        <taxon>Pezizomycotina</taxon>
        <taxon>Eurotiomycetes</taxon>
        <taxon>Eurotiomycetidae</taxon>
        <taxon>Eurotiales</taxon>
        <taxon>Aspergillaceae</taxon>
        <taxon>Aspergillus</taxon>
        <taxon>Aspergillus subgen. Circumdati</taxon>
    </lineage>
</organism>
<feature type="transmembrane region" description="Helical" evidence="1">
    <location>
        <begin position="12"/>
        <end position="32"/>
    </location>
</feature>
<proteinExistence type="predicted"/>
<reference evidence="3" key="1">
    <citation type="journal article" date="2017" name="Genome Biol.">
        <title>Comparative genomics reveals high biological diversity and specific adaptations in the industrially and medically important fungal genus Aspergillus.</title>
        <authorList>
            <person name="de Vries R.P."/>
            <person name="Riley R."/>
            <person name="Wiebenga A."/>
            <person name="Aguilar-Osorio G."/>
            <person name="Amillis S."/>
            <person name="Uchima C.A."/>
            <person name="Anderluh G."/>
            <person name="Asadollahi M."/>
            <person name="Askin M."/>
            <person name="Barry K."/>
            <person name="Battaglia E."/>
            <person name="Bayram O."/>
            <person name="Benocci T."/>
            <person name="Braus-Stromeyer S.A."/>
            <person name="Caldana C."/>
            <person name="Canovas D."/>
            <person name="Cerqueira G.C."/>
            <person name="Chen F."/>
            <person name="Chen W."/>
            <person name="Choi C."/>
            <person name="Clum A."/>
            <person name="Dos Santos R.A."/>
            <person name="Damasio A.R."/>
            <person name="Diallinas G."/>
            <person name="Emri T."/>
            <person name="Fekete E."/>
            <person name="Flipphi M."/>
            <person name="Freyberg S."/>
            <person name="Gallo A."/>
            <person name="Gournas C."/>
            <person name="Habgood R."/>
            <person name="Hainaut M."/>
            <person name="Harispe M.L."/>
            <person name="Henrissat B."/>
            <person name="Hilden K.S."/>
            <person name="Hope R."/>
            <person name="Hossain A."/>
            <person name="Karabika E."/>
            <person name="Karaffa L."/>
            <person name="Karanyi Z."/>
            <person name="Krasevec N."/>
            <person name="Kuo A."/>
            <person name="Kusch H."/>
            <person name="LaButti K."/>
            <person name="Lagendijk E.L."/>
            <person name="Lapidus A."/>
            <person name="Levasseur A."/>
            <person name="Lindquist E."/>
            <person name="Lipzen A."/>
            <person name="Logrieco A.F."/>
            <person name="MacCabe A."/>
            <person name="Maekelae M.R."/>
            <person name="Malavazi I."/>
            <person name="Melin P."/>
            <person name="Meyer V."/>
            <person name="Mielnichuk N."/>
            <person name="Miskei M."/>
            <person name="Molnar A.P."/>
            <person name="Mule G."/>
            <person name="Ngan C.Y."/>
            <person name="Orejas M."/>
            <person name="Orosz E."/>
            <person name="Ouedraogo J.P."/>
            <person name="Overkamp K.M."/>
            <person name="Park H.-S."/>
            <person name="Perrone G."/>
            <person name="Piumi F."/>
            <person name="Punt P.J."/>
            <person name="Ram A.F."/>
            <person name="Ramon A."/>
            <person name="Rauscher S."/>
            <person name="Record E."/>
            <person name="Riano-Pachon D.M."/>
            <person name="Robert V."/>
            <person name="Roehrig J."/>
            <person name="Ruller R."/>
            <person name="Salamov A."/>
            <person name="Salih N.S."/>
            <person name="Samson R.A."/>
            <person name="Sandor E."/>
            <person name="Sanguinetti M."/>
            <person name="Schuetze T."/>
            <person name="Sepcic K."/>
            <person name="Shelest E."/>
            <person name="Sherlock G."/>
            <person name="Sophianopoulou V."/>
            <person name="Squina F.M."/>
            <person name="Sun H."/>
            <person name="Susca A."/>
            <person name="Todd R.B."/>
            <person name="Tsang A."/>
            <person name="Unkles S.E."/>
            <person name="van de Wiele N."/>
            <person name="van Rossen-Uffink D."/>
            <person name="Oliveira J.V."/>
            <person name="Vesth T.C."/>
            <person name="Visser J."/>
            <person name="Yu J.-H."/>
            <person name="Zhou M."/>
            <person name="Andersen M.R."/>
            <person name="Archer D.B."/>
            <person name="Baker S.E."/>
            <person name="Benoit I."/>
            <person name="Brakhage A.A."/>
            <person name="Braus G.H."/>
            <person name="Fischer R."/>
            <person name="Frisvad J.C."/>
            <person name="Goldman G.H."/>
            <person name="Houbraken J."/>
            <person name="Oakley B."/>
            <person name="Pocsi I."/>
            <person name="Scazzocchio C."/>
            <person name="Seiboth B."/>
            <person name="vanKuyk P.A."/>
            <person name="Wortman J."/>
            <person name="Dyer P.S."/>
            <person name="Grigoriev I.V."/>
        </authorList>
    </citation>
    <scope>NUCLEOTIDE SEQUENCE [LARGE SCALE GENOMIC DNA]</scope>
    <source>
        <strain evidence="3">CBS 106.47</strain>
    </source>
</reference>